<dbReference type="SMART" id="SM01061">
    <property type="entry name" value="CAT_RBD"/>
    <property type="match status" value="1"/>
</dbReference>
<keyword evidence="2" id="KW-0805">Transcription regulation</keyword>
<keyword evidence="1" id="KW-0677">Repeat</keyword>
<evidence type="ECO:0000313" key="8">
    <source>
        <dbReference type="Proteomes" id="UP000236162"/>
    </source>
</evidence>
<evidence type="ECO:0000256" key="3">
    <source>
        <dbReference type="ARBA" id="ARBA00023163"/>
    </source>
</evidence>
<keyword evidence="3" id="KW-0804">Transcription</keyword>
<dbReference type="SUPFAM" id="SSF50151">
    <property type="entry name" value="SacY-like RNA-binding domain"/>
    <property type="match status" value="1"/>
</dbReference>
<sequence length="277" mass="30862">MLRIKKVLNSSVVLVTDEHNQEFILLGKGIGYGKRPGAVIMKGDFNQVFVASSDPNVEQLLATIASSSPQLIEITQTIVSEATEQLRSKLSDTLYVALLDHLKFALERAAKGIVITNRVYWEIKTYYTHEFEIGQLAVRLVNRAFKTEFSEQEAANIAAHIINAENGTDERKDALKAGQLIGRIINIIKYQAGGVVNEHDLNYQRCVVHVKFLVERAIAGELLKDTDPAMVAIVRSQNPRAFAIAGKVAAYLNMKFQTPLPDEEVMLMAMQIQRVLP</sequence>
<dbReference type="EMBL" id="CP032744">
    <property type="protein sequence ID" value="AYJ39734.1"/>
    <property type="molecule type" value="Genomic_DNA"/>
</dbReference>
<dbReference type="Pfam" id="PF00874">
    <property type="entry name" value="PRD"/>
    <property type="match status" value="2"/>
</dbReference>
<dbReference type="Pfam" id="PF03123">
    <property type="entry name" value="CAT_RBD"/>
    <property type="match status" value="1"/>
</dbReference>
<dbReference type="EMBL" id="SEHH01000108">
    <property type="protein sequence ID" value="TBX38726.1"/>
    <property type="molecule type" value="Genomic_DNA"/>
</dbReference>
<dbReference type="RefSeq" id="WP_021729941.1">
    <property type="nucleotide sequence ID" value="NZ_AVAI01000005.1"/>
</dbReference>
<evidence type="ECO:0000259" key="4">
    <source>
        <dbReference type="PROSITE" id="PS51372"/>
    </source>
</evidence>
<evidence type="ECO:0000313" key="5">
    <source>
        <dbReference type="EMBL" id="AYJ39734.1"/>
    </source>
</evidence>
<dbReference type="Proteomes" id="UP000277896">
    <property type="component" value="Chromosome"/>
</dbReference>
<dbReference type="InterPro" id="IPR050661">
    <property type="entry name" value="BglG_antiterminators"/>
</dbReference>
<reference evidence="5 9" key="2">
    <citation type="submission" date="2018-10" db="EMBL/GenBank/DDBJ databases">
        <title>Genome seuquencing of Lactobacillus species.</title>
        <authorList>
            <person name="Baek C."/>
            <person name="Yi H."/>
        </authorList>
    </citation>
    <scope>NUCLEOTIDE SEQUENCE [LARGE SCALE GENOMIC DNA]</scope>
    <source>
        <strain evidence="5 9">DSM 10667</strain>
    </source>
</reference>
<reference evidence="6 8" key="1">
    <citation type="submission" date="2017-04" db="EMBL/GenBank/DDBJ databases">
        <title>In vitro and in silico characterization of Lactobacillus paraplantarum D2-1, a starter culture for soymilk fermentation.</title>
        <authorList>
            <person name="Endo A."/>
            <person name="Sasaki F."/>
            <person name="Maeno S."/>
            <person name="Kanesaki Y."/>
            <person name="Kubota E."/>
            <person name="Torres G.A."/>
            <person name="Tomita S."/>
            <person name="Nakagawa J."/>
        </authorList>
    </citation>
    <scope>NUCLEOTIDE SEQUENCE [LARGE SCALE GENOMIC DNA]</scope>
    <source>
        <strain evidence="6 8">D2-1</strain>
    </source>
</reference>
<protein>
    <submittedName>
        <fullName evidence="7">PRD domain-containing protein</fullName>
    </submittedName>
    <submittedName>
        <fullName evidence="6">Transcriptional antiterminator</fullName>
    </submittedName>
</protein>
<evidence type="ECO:0000313" key="9">
    <source>
        <dbReference type="Proteomes" id="UP000277896"/>
    </source>
</evidence>
<dbReference type="Gene3D" id="2.30.24.10">
    <property type="entry name" value="CAT RNA-binding domain"/>
    <property type="match status" value="1"/>
</dbReference>
<dbReference type="GO" id="GO:0003723">
    <property type="term" value="F:RNA binding"/>
    <property type="evidence" value="ECO:0007669"/>
    <property type="project" value="InterPro"/>
</dbReference>
<evidence type="ECO:0000256" key="2">
    <source>
        <dbReference type="ARBA" id="ARBA00023015"/>
    </source>
</evidence>
<evidence type="ECO:0000313" key="7">
    <source>
        <dbReference type="EMBL" id="TBX38726.1"/>
    </source>
</evidence>
<dbReference type="GO" id="GO:0006355">
    <property type="term" value="P:regulation of DNA-templated transcription"/>
    <property type="evidence" value="ECO:0007669"/>
    <property type="project" value="InterPro"/>
</dbReference>
<dbReference type="InterPro" id="IPR036634">
    <property type="entry name" value="PRD_sf"/>
</dbReference>
<dbReference type="Proteomes" id="UP000292648">
    <property type="component" value="Unassembled WGS sequence"/>
</dbReference>
<feature type="domain" description="PRD" evidence="4">
    <location>
        <begin position="66"/>
        <end position="171"/>
    </location>
</feature>
<dbReference type="AlphaFoldDB" id="A0A2I9D0C3"/>
<dbReference type="InterPro" id="IPR011608">
    <property type="entry name" value="PRD"/>
</dbReference>
<reference evidence="7 10" key="3">
    <citation type="submission" date="2019-01" db="EMBL/GenBank/DDBJ databases">
        <title>Draft genome sequence of Lactobacillus paraplantarum OSY-TC318, a Producer of the novel lantibiotic Paraplantaracin TC318.</title>
        <authorList>
            <person name="Hussein W.E."/>
            <person name="Huang E."/>
            <person name="Yousef A.E."/>
        </authorList>
    </citation>
    <scope>NUCLEOTIDE SEQUENCE [LARGE SCALE GENOMIC DNA]</scope>
    <source>
        <strain evidence="7 10">OSY-TC318</strain>
    </source>
</reference>
<feature type="domain" description="PRD" evidence="4">
    <location>
        <begin position="172"/>
        <end position="277"/>
    </location>
</feature>
<dbReference type="PANTHER" id="PTHR30185">
    <property type="entry name" value="CRYPTIC BETA-GLUCOSIDE BGL OPERON ANTITERMINATOR"/>
    <property type="match status" value="1"/>
</dbReference>
<dbReference type="InterPro" id="IPR004341">
    <property type="entry name" value="CAT_RNA-bd_dom"/>
</dbReference>
<evidence type="ECO:0000313" key="10">
    <source>
        <dbReference type="Proteomes" id="UP000292648"/>
    </source>
</evidence>
<dbReference type="PROSITE" id="PS51372">
    <property type="entry name" value="PRD_2"/>
    <property type="match status" value="2"/>
</dbReference>
<dbReference type="InterPro" id="IPR036650">
    <property type="entry name" value="CAT_RNA-bd_dom_sf"/>
</dbReference>
<name>A0A2I9D0C3_9LACO</name>
<dbReference type="PANTHER" id="PTHR30185:SF18">
    <property type="entry name" value="TRANSCRIPTIONAL REGULATOR MTLR"/>
    <property type="match status" value="1"/>
</dbReference>
<organism evidence="7 10">
    <name type="scientific">Lactiplantibacillus paraplantarum</name>
    <dbReference type="NCBI Taxonomy" id="60520"/>
    <lineage>
        <taxon>Bacteria</taxon>
        <taxon>Bacillati</taxon>
        <taxon>Bacillota</taxon>
        <taxon>Bacilli</taxon>
        <taxon>Lactobacillales</taxon>
        <taxon>Lactobacillaceae</taxon>
        <taxon>Lactiplantibacillus</taxon>
    </lineage>
</organism>
<dbReference type="Gene3D" id="1.10.1790.10">
    <property type="entry name" value="PRD domain"/>
    <property type="match status" value="2"/>
</dbReference>
<evidence type="ECO:0000256" key="1">
    <source>
        <dbReference type="ARBA" id="ARBA00022737"/>
    </source>
</evidence>
<dbReference type="Proteomes" id="UP000236162">
    <property type="component" value="Unassembled WGS sequence"/>
</dbReference>
<dbReference type="SUPFAM" id="SSF63520">
    <property type="entry name" value="PTS-regulatory domain, PRD"/>
    <property type="match status" value="2"/>
</dbReference>
<accession>A0A2I9D0C3</accession>
<keyword evidence="8" id="KW-1185">Reference proteome</keyword>
<dbReference type="GeneID" id="79808463"/>
<proteinExistence type="predicted"/>
<gene>
    <name evidence="7" type="ORF">EUZ87_13055</name>
    <name evidence="5" type="ORF">LP667_13465</name>
    <name evidence="6" type="ORF">LPPLD21_02930</name>
</gene>
<evidence type="ECO:0000313" key="6">
    <source>
        <dbReference type="EMBL" id="GBF03360.1"/>
    </source>
</evidence>
<dbReference type="EMBL" id="BDOR01000028">
    <property type="protein sequence ID" value="GBF03360.1"/>
    <property type="molecule type" value="Genomic_DNA"/>
</dbReference>